<evidence type="ECO:0000313" key="2">
    <source>
        <dbReference type="Proteomes" id="UP000222542"/>
    </source>
</evidence>
<sequence length="107" mass="12030">MAPSSVVVPMENPKGISLLAVNDLNSSTFGDKNKAANPKRFTKAFLLKAQRRLGCIPWMANRLPCCFWIKFRKINPIINKDACDLEDGSYFPMLVSRHFPWLFGLGG</sequence>
<dbReference type="AlphaFoldDB" id="A0A2G2ZI97"/>
<dbReference type="EMBL" id="AYRZ02000005">
    <property type="protein sequence ID" value="PHT81712.1"/>
    <property type="molecule type" value="Genomic_DNA"/>
</dbReference>
<protein>
    <submittedName>
        <fullName evidence="1">Uncharacterized protein</fullName>
    </submittedName>
</protein>
<dbReference type="Gramene" id="PHT81712">
    <property type="protein sequence ID" value="PHT81712"/>
    <property type="gene ID" value="T459_14727"/>
</dbReference>
<organism evidence="1 2">
    <name type="scientific">Capsicum annuum</name>
    <name type="common">Capsicum pepper</name>
    <dbReference type="NCBI Taxonomy" id="4072"/>
    <lineage>
        <taxon>Eukaryota</taxon>
        <taxon>Viridiplantae</taxon>
        <taxon>Streptophyta</taxon>
        <taxon>Embryophyta</taxon>
        <taxon>Tracheophyta</taxon>
        <taxon>Spermatophyta</taxon>
        <taxon>Magnoliopsida</taxon>
        <taxon>eudicotyledons</taxon>
        <taxon>Gunneridae</taxon>
        <taxon>Pentapetalae</taxon>
        <taxon>asterids</taxon>
        <taxon>lamiids</taxon>
        <taxon>Solanales</taxon>
        <taxon>Solanaceae</taxon>
        <taxon>Solanoideae</taxon>
        <taxon>Capsiceae</taxon>
        <taxon>Capsicum</taxon>
    </lineage>
</organism>
<keyword evidence="2" id="KW-1185">Reference proteome</keyword>
<evidence type="ECO:0000313" key="1">
    <source>
        <dbReference type="EMBL" id="PHT81712.1"/>
    </source>
</evidence>
<comment type="caution">
    <text evidence="1">The sequence shown here is derived from an EMBL/GenBank/DDBJ whole genome shotgun (WGS) entry which is preliminary data.</text>
</comment>
<proteinExistence type="predicted"/>
<accession>A0A2G2ZI97</accession>
<reference evidence="1 2" key="1">
    <citation type="journal article" date="2014" name="Nat. Genet.">
        <title>Genome sequence of the hot pepper provides insights into the evolution of pungency in Capsicum species.</title>
        <authorList>
            <person name="Kim S."/>
            <person name="Park M."/>
            <person name="Yeom S.I."/>
            <person name="Kim Y.M."/>
            <person name="Lee J.M."/>
            <person name="Lee H.A."/>
            <person name="Seo E."/>
            <person name="Choi J."/>
            <person name="Cheong K."/>
            <person name="Kim K.T."/>
            <person name="Jung K."/>
            <person name="Lee G.W."/>
            <person name="Oh S.K."/>
            <person name="Bae C."/>
            <person name="Kim S.B."/>
            <person name="Lee H.Y."/>
            <person name="Kim S.Y."/>
            <person name="Kim M.S."/>
            <person name="Kang B.C."/>
            <person name="Jo Y.D."/>
            <person name="Yang H.B."/>
            <person name="Jeong H.J."/>
            <person name="Kang W.H."/>
            <person name="Kwon J.K."/>
            <person name="Shin C."/>
            <person name="Lim J.Y."/>
            <person name="Park J.H."/>
            <person name="Huh J.H."/>
            <person name="Kim J.S."/>
            <person name="Kim B.D."/>
            <person name="Cohen O."/>
            <person name="Paran I."/>
            <person name="Suh M.C."/>
            <person name="Lee S.B."/>
            <person name="Kim Y.K."/>
            <person name="Shin Y."/>
            <person name="Noh S.J."/>
            <person name="Park J."/>
            <person name="Seo Y.S."/>
            <person name="Kwon S.Y."/>
            <person name="Kim H.A."/>
            <person name="Park J.M."/>
            <person name="Kim H.J."/>
            <person name="Choi S.B."/>
            <person name="Bosland P.W."/>
            <person name="Reeves G."/>
            <person name="Jo S.H."/>
            <person name="Lee B.W."/>
            <person name="Cho H.T."/>
            <person name="Choi H.S."/>
            <person name="Lee M.S."/>
            <person name="Yu Y."/>
            <person name="Do Choi Y."/>
            <person name="Park B.S."/>
            <person name="van Deynze A."/>
            <person name="Ashrafi H."/>
            <person name="Hill T."/>
            <person name="Kim W.T."/>
            <person name="Pai H.S."/>
            <person name="Ahn H.K."/>
            <person name="Yeam I."/>
            <person name="Giovannoni J.J."/>
            <person name="Rose J.K."/>
            <person name="Sorensen I."/>
            <person name="Lee S.J."/>
            <person name="Kim R.W."/>
            <person name="Choi I.Y."/>
            <person name="Choi B.S."/>
            <person name="Lim J.S."/>
            <person name="Lee Y.H."/>
            <person name="Choi D."/>
        </authorList>
    </citation>
    <scope>NUCLEOTIDE SEQUENCE [LARGE SCALE GENOMIC DNA]</scope>
    <source>
        <strain evidence="2">cv. CM334</strain>
    </source>
</reference>
<reference evidence="1 2" key="2">
    <citation type="journal article" date="2017" name="Genome Biol.">
        <title>New reference genome sequences of hot pepper reveal the massive evolution of plant disease-resistance genes by retroduplication.</title>
        <authorList>
            <person name="Kim S."/>
            <person name="Park J."/>
            <person name="Yeom S.I."/>
            <person name="Kim Y.M."/>
            <person name="Seo E."/>
            <person name="Kim K.T."/>
            <person name="Kim M.S."/>
            <person name="Lee J.M."/>
            <person name="Cheong K."/>
            <person name="Shin H.S."/>
            <person name="Kim S.B."/>
            <person name="Han K."/>
            <person name="Lee J."/>
            <person name="Park M."/>
            <person name="Lee H.A."/>
            <person name="Lee H.Y."/>
            <person name="Lee Y."/>
            <person name="Oh S."/>
            <person name="Lee J.H."/>
            <person name="Choi E."/>
            <person name="Choi E."/>
            <person name="Lee S.E."/>
            <person name="Jeon J."/>
            <person name="Kim H."/>
            <person name="Choi G."/>
            <person name="Song H."/>
            <person name="Lee J."/>
            <person name="Lee S.C."/>
            <person name="Kwon J.K."/>
            <person name="Lee H.Y."/>
            <person name="Koo N."/>
            <person name="Hong Y."/>
            <person name="Kim R.W."/>
            <person name="Kang W.H."/>
            <person name="Huh J.H."/>
            <person name="Kang B.C."/>
            <person name="Yang T.J."/>
            <person name="Lee Y.H."/>
            <person name="Bennetzen J.L."/>
            <person name="Choi D."/>
        </authorList>
    </citation>
    <scope>NUCLEOTIDE SEQUENCE [LARGE SCALE GENOMIC DNA]</scope>
    <source>
        <strain evidence="2">cv. CM334</strain>
    </source>
</reference>
<dbReference type="Proteomes" id="UP000222542">
    <property type="component" value="Unassembled WGS sequence"/>
</dbReference>
<gene>
    <name evidence="1" type="ORF">T459_14727</name>
</gene>
<name>A0A2G2ZI97_CAPAN</name>